<dbReference type="GO" id="GO:0046295">
    <property type="term" value="P:glycolate biosynthetic process"/>
    <property type="evidence" value="ECO:0007669"/>
    <property type="project" value="UniProtKB-UniRule"/>
</dbReference>
<dbReference type="RefSeq" id="WP_185798964.1">
    <property type="nucleotide sequence ID" value="NZ_JACLQD010000006.1"/>
</dbReference>
<dbReference type="SFLD" id="SFLDG01135">
    <property type="entry name" value="C1.5.6:_HAD__Beta-PGM__Phospha"/>
    <property type="match status" value="1"/>
</dbReference>
<keyword evidence="6 10" id="KW-0479">Metal-binding</keyword>
<dbReference type="GO" id="GO:0046872">
    <property type="term" value="F:metal ion binding"/>
    <property type="evidence" value="ECO:0007669"/>
    <property type="project" value="UniProtKB-KW"/>
</dbReference>
<dbReference type="InterPro" id="IPR041492">
    <property type="entry name" value="HAD_2"/>
</dbReference>
<sequence>MPEQRGTVIFDLDGTLVDSAPDLADALDALLAERGHAALGLDDVRGLIGHGVAELVRKGLAARGEVLEPDGQAEAVQRFLMLYTKNLSRFSRPYPGVIDGLRTLRQAGWRMVVCTNKLEASARGLMEDLDLLAGFALVAGPDTFGVAKPDPEHLLRCLPGGVLGQSAVVMVGDSAVDVAAAKAAGIPVIGVTWGYGGAALESARPDAVARDFAEVPALIGRLSGL</sequence>
<proteinExistence type="inferred from homology"/>
<evidence type="ECO:0000256" key="10">
    <source>
        <dbReference type="HAMAP-Rule" id="MF_00495"/>
    </source>
</evidence>
<dbReference type="InterPro" id="IPR037512">
    <property type="entry name" value="PGPase_prok"/>
</dbReference>
<comment type="pathway">
    <text evidence="3 10">Organic acid metabolism; glycolate biosynthesis; glycolate from 2-phosphoglycolate: step 1/1.</text>
</comment>
<dbReference type="NCBIfam" id="TIGR01449">
    <property type="entry name" value="PGP_bact"/>
    <property type="match status" value="1"/>
</dbReference>
<dbReference type="NCBIfam" id="TIGR01549">
    <property type="entry name" value="HAD-SF-IA-v1"/>
    <property type="match status" value="1"/>
</dbReference>
<dbReference type="AlphaFoldDB" id="A0A842ICT5"/>
<dbReference type="GO" id="GO:0005829">
    <property type="term" value="C:cytosol"/>
    <property type="evidence" value="ECO:0007669"/>
    <property type="project" value="TreeGrafter"/>
</dbReference>
<feature type="binding site" evidence="10">
    <location>
        <position position="13"/>
    </location>
    <ligand>
        <name>Mg(2+)</name>
        <dbReference type="ChEBI" id="CHEBI:18420"/>
    </ligand>
</feature>
<dbReference type="InterPro" id="IPR023198">
    <property type="entry name" value="PGP-like_dom2"/>
</dbReference>
<evidence type="ECO:0000256" key="7">
    <source>
        <dbReference type="ARBA" id="ARBA00022801"/>
    </source>
</evidence>
<dbReference type="SUPFAM" id="SSF56784">
    <property type="entry name" value="HAD-like"/>
    <property type="match status" value="1"/>
</dbReference>
<evidence type="ECO:0000256" key="1">
    <source>
        <dbReference type="ARBA" id="ARBA00000830"/>
    </source>
</evidence>
<dbReference type="InterPro" id="IPR050155">
    <property type="entry name" value="HAD-like_hydrolase_sf"/>
</dbReference>
<evidence type="ECO:0000256" key="4">
    <source>
        <dbReference type="ARBA" id="ARBA00006171"/>
    </source>
</evidence>
<dbReference type="InterPro" id="IPR006439">
    <property type="entry name" value="HAD-SF_hydro_IA"/>
</dbReference>
<dbReference type="GO" id="GO:0006281">
    <property type="term" value="P:DNA repair"/>
    <property type="evidence" value="ECO:0007669"/>
    <property type="project" value="TreeGrafter"/>
</dbReference>
<evidence type="ECO:0000256" key="9">
    <source>
        <dbReference type="ARBA" id="ARBA00023277"/>
    </source>
</evidence>
<reference evidence="11 12" key="1">
    <citation type="journal article" date="2017" name="Int. J. Syst. Evol. Microbiol.">
        <title>Gemmobacter straminiformis sp. nov., isolated from an artificial fountain.</title>
        <authorList>
            <person name="Kang J.Y."/>
            <person name="Kim M.J."/>
            <person name="Chun J."/>
            <person name="Son K.P."/>
            <person name="Jahng K.Y."/>
        </authorList>
    </citation>
    <scope>NUCLEOTIDE SEQUENCE [LARGE SCALE GENOMIC DNA]</scope>
    <source>
        <strain evidence="11 12">CAM-8</strain>
    </source>
</reference>
<dbReference type="EC" id="3.1.3.18" evidence="5 10"/>
<accession>A0A842ICT5</accession>
<comment type="cofactor">
    <cofactor evidence="2 10">
        <name>Mg(2+)</name>
        <dbReference type="ChEBI" id="CHEBI:18420"/>
    </cofactor>
</comment>
<keyword evidence="9 10" id="KW-0119">Carbohydrate metabolism</keyword>
<evidence type="ECO:0000256" key="5">
    <source>
        <dbReference type="ARBA" id="ARBA00013078"/>
    </source>
</evidence>
<feature type="binding site" evidence="10">
    <location>
        <position position="173"/>
    </location>
    <ligand>
        <name>Mg(2+)</name>
        <dbReference type="ChEBI" id="CHEBI:18420"/>
    </ligand>
</feature>
<dbReference type="SFLD" id="SFLDS00003">
    <property type="entry name" value="Haloacid_Dehalogenase"/>
    <property type="match status" value="1"/>
</dbReference>
<dbReference type="Gene3D" id="1.10.150.240">
    <property type="entry name" value="Putative phosphatase, domain 2"/>
    <property type="match status" value="1"/>
</dbReference>
<comment type="similarity">
    <text evidence="4 10">Belongs to the HAD-like hydrolase superfamily. CbbY/CbbZ/Gph/YieH family.</text>
</comment>
<dbReference type="Gene3D" id="3.40.50.1000">
    <property type="entry name" value="HAD superfamily/HAD-like"/>
    <property type="match status" value="1"/>
</dbReference>
<dbReference type="HAMAP" id="MF_00495">
    <property type="entry name" value="GPH_hydrolase_bact"/>
    <property type="match status" value="1"/>
</dbReference>
<comment type="catalytic activity">
    <reaction evidence="1 10">
        <text>2-phosphoglycolate + H2O = glycolate + phosphate</text>
        <dbReference type="Rhea" id="RHEA:14369"/>
        <dbReference type="ChEBI" id="CHEBI:15377"/>
        <dbReference type="ChEBI" id="CHEBI:29805"/>
        <dbReference type="ChEBI" id="CHEBI:43474"/>
        <dbReference type="ChEBI" id="CHEBI:58033"/>
        <dbReference type="EC" id="3.1.3.18"/>
    </reaction>
</comment>
<dbReference type="GO" id="GO:0008967">
    <property type="term" value="F:phosphoglycolate phosphatase activity"/>
    <property type="evidence" value="ECO:0007669"/>
    <property type="project" value="UniProtKB-UniRule"/>
</dbReference>
<dbReference type="InterPro" id="IPR023214">
    <property type="entry name" value="HAD_sf"/>
</dbReference>
<dbReference type="GO" id="GO:0005975">
    <property type="term" value="P:carbohydrate metabolic process"/>
    <property type="evidence" value="ECO:0007669"/>
    <property type="project" value="InterPro"/>
</dbReference>
<keyword evidence="8 10" id="KW-0460">Magnesium</keyword>
<dbReference type="UniPathway" id="UPA00865">
    <property type="reaction ID" value="UER00834"/>
</dbReference>
<gene>
    <name evidence="11" type="primary">gph</name>
    <name evidence="11" type="ORF">H7F16_17640</name>
</gene>
<dbReference type="Pfam" id="PF13419">
    <property type="entry name" value="HAD_2"/>
    <property type="match status" value="1"/>
</dbReference>
<organism evidence="11 12">
    <name type="scientific">Paragemmobacter straminiformis</name>
    <dbReference type="NCBI Taxonomy" id="2045119"/>
    <lineage>
        <taxon>Bacteria</taxon>
        <taxon>Pseudomonadati</taxon>
        <taxon>Pseudomonadota</taxon>
        <taxon>Alphaproteobacteria</taxon>
        <taxon>Rhodobacterales</taxon>
        <taxon>Paracoccaceae</taxon>
        <taxon>Paragemmobacter</taxon>
    </lineage>
</organism>
<dbReference type="InterPro" id="IPR036412">
    <property type="entry name" value="HAD-like_sf"/>
</dbReference>
<dbReference type="SFLD" id="SFLDG01129">
    <property type="entry name" value="C1.5:_HAD__Beta-PGM__Phosphata"/>
    <property type="match status" value="1"/>
</dbReference>
<name>A0A842ICT5_9RHOB</name>
<dbReference type="EMBL" id="JACLQD010000006">
    <property type="protein sequence ID" value="MBC2837346.1"/>
    <property type="molecule type" value="Genomic_DNA"/>
</dbReference>
<dbReference type="PANTHER" id="PTHR43434:SF1">
    <property type="entry name" value="PHOSPHOGLYCOLATE PHOSPHATASE"/>
    <property type="match status" value="1"/>
</dbReference>
<evidence type="ECO:0000313" key="12">
    <source>
        <dbReference type="Proteomes" id="UP000555411"/>
    </source>
</evidence>
<evidence type="ECO:0000256" key="8">
    <source>
        <dbReference type="ARBA" id="ARBA00022842"/>
    </source>
</evidence>
<feature type="binding site" evidence="10">
    <location>
        <position position="11"/>
    </location>
    <ligand>
        <name>Mg(2+)</name>
        <dbReference type="ChEBI" id="CHEBI:18420"/>
    </ligand>
</feature>
<evidence type="ECO:0000256" key="6">
    <source>
        <dbReference type="ARBA" id="ARBA00022723"/>
    </source>
</evidence>
<comment type="function">
    <text evidence="10">Specifically catalyzes the dephosphorylation of 2-phosphoglycolate. Is involved in the dissimilation of the intracellular 2-phosphoglycolate formed during the DNA repair of 3'-phosphoglycolate ends, a major class of DNA lesions induced by oxidative stress.</text>
</comment>
<evidence type="ECO:0000313" key="11">
    <source>
        <dbReference type="EMBL" id="MBC2837346.1"/>
    </source>
</evidence>
<evidence type="ECO:0000256" key="3">
    <source>
        <dbReference type="ARBA" id="ARBA00004818"/>
    </source>
</evidence>
<dbReference type="Proteomes" id="UP000555411">
    <property type="component" value="Unassembled WGS sequence"/>
</dbReference>
<keyword evidence="12" id="KW-1185">Reference proteome</keyword>
<dbReference type="PRINTS" id="PR00413">
    <property type="entry name" value="HADHALOGNASE"/>
</dbReference>
<protein>
    <recommendedName>
        <fullName evidence="5 10">Phosphoglycolate phosphatase</fullName>
        <shortName evidence="10">PGP</shortName>
        <shortName evidence="10">PGPase</shortName>
        <ecNumber evidence="5 10">3.1.3.18</ecNumber>
    </recommendedName>
</protein>
<comment type="caution">
    <text evidence="11">The sequence shown here is derived from an EMBL/GenBank/DDBJ whole genome shotgun (WGS) entry which is preliminary data.</text>
</comment>
<evidence type="ECO:0000256" key="2">
    <source>
        <dbReference type="ARBA" id="ARBA00001946"/>
    </source>
</evidence>
<feature type="active site" description="Nucleophile" evidence="10">
    <location>
        <position position="11"/>
    </location>
</feature>
<dbReference type="PANTHER" id="PTHR43434">
    <property type="entry name" value="PHOSPHOGLYCOLATE PHOSPHATASE"/>
    <property type="match status" value="1"/>
</dbReference>
<keyword evidence="7 10" id="KW-0378">Hydrolase</keyword>